<organism evidence="2 3">
    <name type="scientific">Ciona intestinalis</name>
    <name type="common">Transparent sea squirt</name>
    <name type="synonym">Ascidia intestinalis</name>
    <dbReference type="NCBI Taxonomy" id="7719"/>
    <lineage>
        <taxon>Eukaryota</taxon>
        <taxon>Metazoa</taxon>
        <taxon>Chordata</taxon>
        <taxon>Tunicata</taxon>
        <taxon>Ascidiacea</taxon>
        <taxon>Phlebobranchia</taxon>
        <taxon>Cionidae</taxon>
        <taxon>Ciona</taxon>
    </lineage>
</organism>
<reference evidence="2" key="2">
    <citation type="journal article" date="2008" name="Genome Biol.">
        <title>Improved genome assembly and evidence-based global gene model set for the chordate Ciona intestinalis: new insight into intron and operon populations.</title>
        <authorList>
            <person name="Satou Y."/>
            <person name="Mineta K."/>
            <person name="Ogasawara M."/>
            <person name="Sasakura Y."/>
            <person name="Shoguchi E."/>
            <person name="Ueno K."/>
            <person name="Yamada L."/>
            <person name="Matsumoto J."/>
            <person name="Wasserscheid J."/>
            <person name="Dewar K."/>
            <person name="Wiley G.B."/>
            <person name="Macmil S.L."/>
            <person name="Roe B.A."/>
            <person name="Zeller R.W."/>
            <person name="Hastings K.E."/>
            <person name="Lemaire P."/>
            <person name="Lindquist E."/>
            <person name="Endo T."/>
            <person name="Hotta K."/>
            <person name="Inaba K."/>
        </authorList>
    </citation>
    <scope>NUCLEOTIDE SEQUENCE [LARGE SCALE GENOMIC DNA]</scope>
    <source>
        <strain evidence="2">wild type</strain>
    </source>
</reference>
<reference evidence="2" key="4">
    <citation type="submission" date="2025-09" db="UniProtKB">
        <authorList>
            <consortium name="Ensembl"/>
        </authorList>
    </citation>
    <scope>IDENTIFICATION</scope>
</reference>
<dbReference type="AlphaFoldDB" id="H2XTJ3"/>
<name>H2XTJ3_CIOIN</name>
<evidence type="ECO:0000313" key="2">
    <source>
        <dbReference type="Ensembl" id="ENSCINP00000032977.1"/>
    </source>
</evidence>
<feature type="transmembrane region" description="Helical" evidence="1">
    <location>
        <begin position="66"/>
        <end position="82"/>
    </location>
</feature>
<accession>H2XTJ3</accession>
<proteinExistence type="predicted"/>
<protein>
    <submittedName>
        <fullName evidence="2">Uncharacterized protein</fullName>
    </submittedName>
</protein>
<keyword evidence="3" id="KW-1185">Reference proteome</keyword>
<dbReference type="EMBL" id="EAAA01001778">
    <property type="status" value="NOT_ANNOTATED_CDS"/>
    <property type="molecule type" value="Genomic_DNA"/>
</dbReference>
<dbReference type="InParanoid" id="H2XTJ3"/>
<dbReference type="Proteomes" id="UP000008144">
    <property type="component" value="Chromosome 3"/>
</dbReference>
<dbReference type="Ensembl" id="ENSCINT00000037055.1">
    <property type="protein sequence ID" value="ENSCINP00000032977.1"/>
    <property type="gene ID" value="ENSCING00000018656.1"/>
</dbReference>
<keyword evidence="1" id="KW-1133">Transmembrane helix</keyword>
<evidence type="ECO:0000313" key="3">
    <source>
        <dbReference type="Proteomes" id="UP000008144"/>
    </source>
</evidence>
<dbReference type="HOGENOM" id="CLU_2048881_0_0_1"/>
<evidence type="ECO:0000256" key="1">
    <source>
        <dbReference type="SAM" id="Phobius"/>
    </source>
</evidence>
<sequence>MGVNRTVASYWSQLTLHENLALQEASSRRNFIFSLMDILNTTNTENFTNNVTTTVEPNSKISGDSHWAYGFLVIIIFLFICNRRNTRTRRATTSSQTGETQFRFMFLMNAACAQWYWRIH</sequence>
<keyword evidence="1" id="KW-0812">Transmembrane</keyword>
<reference evidence="2" key="3">
    <citation type="submission" date="2025-08" db="UniProtKB">
        <authorList>
            <consortium name="Ensembl"/>
        </authorList>
    </citation>
    <scope>IDENTIFICATION</scope>
</reference>
<reference evidence="3" key="1">
    <citation type="journal article" date="2002" name="Science">
        <title>The draft genome of Ciona intestinalis: insights into chordate and vertebrate origins.</title>
        <authorList>
            <person name="Dehal P."/>
            <person name="Satou Y."/>
            <person name="Campbell R.K."/>
            <person name="Chapman J."/>
            <person name="Degnan B."/>
            <person name="De Tomaso A."/>
            <person name="Davidson B."/>
            <person name="Di Gregorio A."/>
            <person name="Gelpke M."/>
            <person name="Goodstein D.M."/>
            <person name="Harafuji N."/>
            <person name="Hastings K.E."/>
            <person name="Ho I."/>
            <person name="Hotta K."/>
            <person name="Huang W."/>
            <person name="Kawashima T."/>
            <person name="Lemaire P."/>
            <person name="Martinez D."/>
            <person name="Meinertzhagen I.A."/>
            <person name="Necula S."/>
            <person name="Nonaka M."/>
            <person name="Putnam N."/>
            <person name="Rash S."/>
            <person name="Saiga H."/>
            <person name="Satake M."/>
            <person name="Terry A."/>
            <person name="Yamada L."/>
            <person name="Wang H.G."/>
            <person name="Awazu S."/>
            <person name="Azumi K."/>
            <person name="Boore J."/>
            <person name="Branno M."/>
            <person name="Chin-Bow S."/>
            <person name="DeSantis R."/>
            <person name="Doyle S."/>
            <person name="Francino P."/>
            <person name="Keys D.N."/>
            <person name="Haga S."/>
            <person name="Hayashi H."/>
            <person name="Hino K."/>
            <person name="Imai K.S."/>
            <person name="Inaba K."/>
            <person name="Kano S."/>
            <person name="Kobayashi K."/>
            <person name="Kobayashi M."/>
            <person name="Lee B.I."/>
            <person name="Makabe K.W."/>
            <person name="Manohar C."/>
            <person name="Matassi G."/>
            <person name="Medina M."/>
            <person name="Mochizuki Y."/>
            <person name="Mount S."/>
            <person name="Morishita T."/>
            <person name="Miura S."/>
            <person name="Nakayama A."/>
            <person name="Nishizaka S."/>
            <person name="Nomoto H."/>
            <person name="Ohta F."/>
            <person name="Oishi K."/>
            <person name="Rigoutsos I."/>
            <person name="Sano M."/>
            <person name="Sasaki A."/>
            <person name="Sasakura Y."/>
            <person name="Shoguchi E."/>
            <person name="Shin-i T."/>
            <person name="Spagnuolo A."/>
            <person name="Stainier D."/>
            <person name="Suzuki M.M."/>
            <person name="Tassy O."/>
            <person name="Takatori N."/>
            <person name="Tokuoka M."/>
            <person name="Yagi K."/>
            <person name="Yoshizaki F."/>
            <person name="Wada S."/>
            <person name="Zhang C."/>
            <person name="Hyatt P.D."/>
            <person name="Larimer F."/>
            <person name="Detter C."/>
            <person name="Doggett N."/>
            <person name="Glavina T."/>
            <person name="Hawkins T."/>
            <person name="Richardson P."/>
            <person name="Lucas S."/>
            <person name="Kohara Y."/>
            <person name="Levine M."/>
            <person name="Satoh N."/>
            <person name="Rokhsar D.S."/>
        </authorList>
    </citation>
    <scope>NUCLEOTIDE SEQUENCE [LARGE SCALE GENOMIC DNA]</scope>
</reference>
<keyword evidence="1" id="KW-0472">Membrane</keyword>